<accession>A0A2S6AM73</accession>
<dbReference type="AlphaFoldDB" id="A0A2S6AM73"/>
<organism evidence="2 3">
    <name type="scientific">Nocardia nova</name>
    <dbReference type="NCBI Taxonomy" id="37330"/>
    <lineage>
        <taxon>Bacteria</taxon>
        <taxon>Bacillati</taxon>
        <taxon>Actinomycetota</taxon>
        <taxon>Actinomycetes</taxon>
        <taxon>Mycobacteriales</taxon>
        <taxon>Nocardiaceae</taxon>
        <taxon>Nocardia</taxon>
    </lineage>
</organism>
<dbReference type="EMBL" id="PSZC01000014">
    <property type="protein sequence ID" value="PPJ36334.1"/>
    <property type="molecule type" value="Genomic_DNA"/>
</dbReference>
<feature type="compositionally biased region" description="Polar residues" evidence="1">
    <location>
        <begin position="89"/>
        <end position="105"/>
    </location>
</feature>
<dbReference type="RefSeq" id="WP_104380129.1">
    <property type="nucleotide sequence ID" value="NZ_PSZC01000014.1"/>
</dbReference>
<protein>
    <submittedName>
        <fullName evidence="2">Uncharacterized protein</fullName>
    </submittedName>
</protein>
<comment type="caution">
    <text evidence="2">The sequence shown here is derived from an EMBL/GenBank/DDBJ whole genome shotgun (WGS) entry which is preliminary data.</text>
</comment>
<reference evidence="2 3" key="1">
    <citation type="submission" date="2018-02" db="EMBL/GenBank/DDBJ databases">
        <title>8 Nocardia nova and 1 Nocardia cyriacigeorgica strain used for evolution to TMP-SMX.</title>
        <authorList>
            <person name="Mehta H."/>
            <person name="Weng J."/>
            <person name="Shamoo Y."/>
        </authorList>
    </citation>
    <scope>NUCLEOTIDE SEQUENCE [LARGE SCALE GENOMIC DNA]</scope>
    <source>
        <strain evidence="2 3">MDA3139</strain>
    </source>
</reference>
<evidence type="ECO:0000313" key="3">
    <source>
        <dbReference type="Proteomes" id="UP000239874"/>
    </source>
</evidence>
<gene>
    <name evidence="2" type="ORF">C5E45_19970</name>
</gene>
<feature type="region of interest" description="Disordered" evidence="1">
    <location>
        <begin position="75"/>
        <end position="105"/>
    </location>
</feature>
<proteinExistence type="predicted"/>
<evidence type="ECO:0000313" key="2">
    <source>
        <dbReference type="EMBL" id="PPJ36334.1"/>
    </source>
</evidence>
<evidence type="ECO:0000256" key="1">
    <source>
        <dbReference type="SAM" id="MobiDB-lite"/>
    </source>
</evidence>
<dbReference type="Proteomes" id="UP000239874">
    <property type="component" value="Unassembled WGS sequence"/>
</dbReference>
<sequence length="105" mass="11780">MDYSDDDIFAEDWDDPDTRRARSERALDLVDLLKTLLQAVATRMDKPSAAYKRSYHDDQRSLAGILKLLGIGPPINGPLSNRAWRPRKASTTPAAERSTPSGRLR</sequence>
<name>A0A2S6AM73_9NOCA</name>